<keyword evidence="11" id="KW-1185">Reference proteome</keyword>
<evidence type="ECO:0000313" key="11">
    <source>
        <dbReference type="Proteomes" id="UP001302477"/>
    </source>
</evidence>
<keyword evidence="4 8" id="KW-0479">Metal-binding</keyword>
<keyword evidence="6 8" id="KW-0862">Zinc</keyword>
<dbReference type="EC" id="3.5.4.33" evidence="8"/>
<evidence type="ECO:0000256" key="4">
    <source>
        <dbReference type="ARBA" id="ARBA00022723"/>
    </source>
</evidence>
<dbReference type="KEGG" id="mpaf:R5R33_14970"/>
<comment type="subunit">
    <text evidence="2 8">Homodimer.</text>
</comment>
<gene>
    <name evidence="8 10" type="primary">tadA</name>
    <name evidence="10" type="ORF">R5R33_14970</name>
</gene>
<dbReference type="SUPFAM" id="SSF53927">
    <property type="entry name" value="Cytidine deaminase-like"/>
    <property type="match status" value="1"/>
</dbReference>
<feature type="domain" description="CMP/dCMP-type deaminase" evidence="9">
    <location>
        <begin position="1"/>
        <end position="107"/>
    </location>
</feature>
<comment type="catalytic activity">
    <reaction evidence="7 8">
        <text>adenosine(34) in tRNA + H2O + H(+) = inosine(34) in tRNA + NH4(+)</text>
        <dbReference type="Rhea" id="RHEA:43168"/>
        <dbReference type="Rhea" id="RHEA-COMP:10373"/>
        <dbReference type="Rhea" id="RHEA-COMP:10374"/>
        <dbReference type="ChEBI" id="CHEBI:15377"/>
        <dbReference type="ChEBI" id="CHEBI:15378"/>
        <dbReference type="ChEBI" id="CHEBI:28938"/>
        <dbReference type="ChEBI" id="CHEBI:74411"/>
        <dbReference type="ChEBI" id="CHEBI:82852"/>
        <dbReference type="EC" id="3.5.4.33"/>
    </reaction>
</comment>
<evidence type="ECO:0000256" key="5">
    <source>
        <dbReference type="ARBA" id="ARBA00022801"/>
    </source>
</evidence>
<comment type="cofactor">
    <cofactor evidence="8">
        <name>Zn(2+)</name>
        <dbReference type="ChEBI" id="CHEBI:29105"/>
    </cofactor>
    <text evidence="8">Binds 1 zinc ion per subunit.</text>
</comment>
<comment type="function">
    <text evidence="8">Catalyzes the deamination of adenosine to inosine at the wobble position 34 of tRNA(Arg2).</text>
</comment>
<feature type="binding site" evidence="8">
    <location>
        <position position="78"/>
    </location>
    <ligand>
        <name>Zn(2+)</name>
        <dbReference type="ChEBI" id="CHEBI:29105"/>
        <note>catalytic</note>
    </ligand>
</feature>
<dbReference type="InterPro" id="IPR002125">
    <property type="entry name" value="CMP_dCMP_dom"/>
</dbReference>
<protein>
    <recommendedName>
        <fullName evidence="8">tRNA-specific adenosine deaminase</fullName>
        <ecNumber evidence="8">3.5.4.33</ecNumber>
    </recommendedName>
</protein>
<evidence type="ECO:0000256" key="2">
    <source>
        <dbReference type="ARBA" id="ARBA00011738"/>
    </source>
</evidence>
<keyword evidence="3 8" id="KW-0819">tRNA processing</keyword>
<reference evidence="10 11" key="1">
    <citation type="submission" date="2023-10" db="EMBL/GenBank/DDBJ databases">
        <title>Description of Microbulbifer bruguierae sp. nov., isolated from the sediments of mangrove plant Bruguiera sexangula and comparative genomic analyses of the genus Microbulbifer.</title>
        <authorList>
            <person name="Long M."/>
        </authorList>
    </citation>
    <scope>NUCLEOTIDE SEQUENCE [LARGE SCALE GENOMIC DNA]</scope>
    <source>
        <strain evidence="10 11">SPO729</strain>
    </source>
</reference>
<dbReference type="GO" id="GO:0002100">
    <property type="term" value="P:tRNA wobble adenosine to inosine editing"/>
    <property type="evidence" value="ECO:0007669"/>
    <property type="project" value="UniProtKB-UniRule"/>
</dbReference>
<feature type="binding site" evidence="8">
    <location>
        <position position="48"/>
    </location>
    <ligand>
        <name>Zn(2+)</name>
        <dbReference type="ChEBI" id="CHEBI:29105"/>
        <note>catalytic</note>
    </ligand>
</feature>
<dbReference type="PROSITE" id="PS51747">
    <property type="entry name" value="CYT_DCMP_DEAMINASES_2"/>
    <property type="match status" value="1"/>
</dbReference>
<dbReference type="InterPro" id="IPR016192">
    <property type="entry name" value="APOBEC/CMP_deaminase_Zn-bd"/>
</dbReference>
<proteinExistence type="inferred from homology"/>
<dbReference type="EMBL" id="CP137555">
    <property type="protein sequence ID" value="WOX07315.1"/>
    <property type="molecule type" value="Genomic_DNA"/>
</dbReference>
<dbReference type="NCBIfam" id="NF008113">
    <property type="entry name" value="PRK10860.1"/>
    <property type="match status" value="1"/>
</dbReference>
<evidence type="ECO:0000256" key="3">
    <source>
        <dbReference type="ARBA" id="ARBA00022694"/>
    </source>
</evidence>
<dbReference type="GO" id="GO:0008270">
    <property type="term" value="F:zinc ion binding"/>
    <property type="evidence" value="ECO:0007669"/>
    <property type="project" value="UniProtKB-UniRule"/>
</dbReference>
<dbReference type="GO" id="GO:0052717">
    <property type="term" value="F:tRNA-specific adenosine-34 deaminase activity"/>
    <property type="evidence" value="ECO:0007669"/>
    <property type="project" value="UniProtKB-UniRule"/>
</dbReference>
<dbReference type="AlphaFoldDB" id="A0AAU0N2R2"/>
<dbReference type="PANTHER" id="PTHR11079:SF202">
    <property type="entry name" value="TRNA-SPECIFIC ADENOSINE DEAMINASE"/>
    <property type="match status" value="1"/>
</dbReference>
<dbReference type="CDD" id="cd01285">
    <property type="entry name" value="nucleoside_deaminase"/>
    <property type="match status" value="1"/>
</dbReference>
<dbReference type="InterPro" id="IPR016193">
    <property type="entry name" value="Cytidine_deaminase-like"/>
</dbReference>
<evidence type="ECO:0000256" key="8">
    <source>
        <dbReference type="HAMAP-Rule" id="MF_00972"/>
    </source>
</evidence>
<keyword evidence="5 8" id="KW-0378">Hydrolase</keyword>
<dbReference type="FunFam" id="3.40.140.10:FF:000005">
    <property type="entry name" value="tRNA-specific adenosine deaminase"/>
    <property type="match status" value="1"/>
</dbReference>
<dbReference type="RefSeq" id="WP_318955746.1">
    <property type="nucleotide sequence ID" value="NZ_CP137555.1"/>
</dbReference>
<evidence type="ECO:0000256" key="7">
    <source>
        <dbReference type="ARBA" id="ARBA00048045"/>
    </source>
</evidence>
<feature type="active site" description="Proton donor" evidence="8">
    <location>
        <position position="50"/>
    </location>
</feature>
<accession>A0AAU0N2R2</accession>
<evidence type="ECO:0000313" key="10">
    <source>
        <dbReference type="EMBL" id="WOX07315.1"/>
    </source>
</evidence>
<dbReference type="Proteomes" id="UP001302477">
    <property type="component" value="Chromosome"/>
</dbReference>
<dbReference type="Gene3D" id="3.40.140.10">
    <property type="entry name" value="Cytidine Deaminase, domain 2"/>
    <property type="match status" value="1"/>
</dbReference>
<feature type="binding site" evidence="8">
    <location>
        <position position="81"/>
    </location>
    <ligand>
        <name>Zn(2+)</name>
        <dbReference type="ChEBI" id="CHEBI:29105"/>
        <note>catalytic</note>
    </ligand>
</feature>
<dbReference type="PANTHER" id="PTHR11079">
    <property type="entry name" value="CYTOSINE DEAMINASE FAMILY MEMBER"/>
    <property type="match status" value="1"/>
</dbReference>
<evidence type="ECO:0000256" key="6">
    <source>
        <dbReference type="ARBA" id="ARBA00022833"/>
    </source>
</evidence>
<dbReference type="PROSITE" id="PS00903">
    <property type="entry name" value="CYT_DCMP_DEAMINASES_1"/>
    <property type="match status" value="1"/>
</dbReference>
<dbReference type="Pfam" id="PF00383">
    <property type="entry name" value="dCMP_cyt_deam_1"/>
    <property type="match status" value="1"/>
</dbReference>
<evidence type="ECO:0000259" key="9">
    <source>
        <dbReference type="PROSITE" id="PS51747"/>
    </source>
</evidence>
<comment type="similarity">
    <text evidence="1">Belongs to the cytidine and deoxycytidylate deaminase family. ADAT2 subfamily.</text>
</comment>
<dbReference type="InterPro" id="IPR028883">
    <property type="entry name" value="tRNA_aden_deaminase"/>
</dbReference>
<name>A0AAU0N2R2_9GAMM</name>
<organism evidence="10 11">
    <name type="scientific">Microbulbifer pacificus</name>
    <dbReference type="NCBI Taxonomy" id="407164"/>
    <lineage>
        <taxon>Bacteria</taxon>
        <taxon>Pseudomonadati</taxon>
        <taxon>Pseudomonadota</taxon>
        <taxon>Gammaproteobacteria</taxon>
        <taxon>Cellvibrionales</taxon>
        <taxon>Microbulbiferaceae</taxon>
        <taxon>Microbulbifer</taxon>
    </lineage>
</organism>
<dbReference type="HAMAP" id="MF_00972">
    <property type="entry name" value="tRNA_aden_deaminase"/>
    <property type="match status" value="1"/>
</dbReference>
<evidence type="ECO:0000256" key="1">
    <source>
        <dbReference type="ARBA" id="ARBA00010669"/>
    </source>
</evidence>
<sequence length="144" mass="15482">MFMQQALGLAARAAELGEVPVGALVVLDGEVIGEGFNQPITASDPSAHAEVVALRAAATHMNNYRLPGATLYVTIEPCTMCFGTLVHARIARLVYGAAEPRAGVVVSQLQLAEQTFFNHKIQVEGGVMQDEAGTLVRDFFQKRR</sequence>